<organism evidence="1 2">
    <name type="scientific">Marivirga lumbricoides</name>
    <dbReference type="NCBI Taxonomy" id="1046115"/>
    <lineage>
        <taxon>Bacteria</taxon>
        <taxon>Pseudomonadati</taxon>
        <taxon>Bacteroidota</taxon>
        <taxon>Cytophagia</taxon>
        <taxon>Cytophagales</taxon>
        <taxon>Marivirgaceae</taxon>
        <taxon>Marivirga</taxon>
    </lineage>
</organism>
<gene>
    <name evidence="1" type="ORF">GCM10011506_47350</name>
</gene>
<keyword evidence="2" id="KW-1185">Reference proteome</keyword>
<name>A0ABQ1N7J3_9BACT</name>
<proteinExistence type="predicted"/>
<comment type="caution">
    <text evidence="1">The sequence shown here is derived from an EMBL/GenBank/DDBJ whole genome shotgun (WGS) entry which is preliminary data.</text>
</comment>
<sequence length="318" mass="35821">MLCFGLHSQQNNLLGQYYKAIQVYAPGLNGAQEYLDVALGSRKQWTSVNNAPSINVLNISGKLNVNRRNPYRFNSARVSNLSPYRRKNVKLGVGGYVINSNYGSLVNNSIMGVFSTHILVAENSYLSIGASFGFRSQNLDIANISVLYPDNDVIYQEYLRNDGKASFFDTNVGLSYYSSSVYFSYTLMKAVSTLLGGYTSTRESDYGRFDHNFLGGLRLSVHEKLDIIPNFFFRYSDTSPSFLDVGVRASYMNGFLAGMSYRTDGSIIAMLGLEFKKTYELGYAFEFKEFSSDFDVLNTHEITLGVKLFDHKTRKPVW</sequence>
<dbReference type="Pfam" id="PF11751">
    <property type="entry name" value="PorP_SprF"/>
    <property type="match status" value="1"/>
</dbReference>
<dbReference type="InterPro" id="IPR019861">
    <property type="entry name" value="PorP/SprF_Bacteroidetes"/>
</dbReference>
<evidence type="ECO:0000313" key="2">
    <source>
        <dbReference type="Proteomes" id="UP000636010"/>
    </source>
</evidence>
<evidence type="ECO:0000313" key="1">
    <source>
        <dbReference type="EMBL" id="GGC56171.1"/>
    </source>
</evidence>
<evidence type="ECO:0008006" key="3">
    <source>
        <dbReference type="Google" id="ProtNLM"/>
    </source>
</evidence>
<dbReference type="Proteomes" id="UP000636010">
    <property type="component" value="Unassembled WGS sequence"/>
</dbReference>
<dbReference type="NCBIfam" id="TIGR03519">
    <property type="entry name" value="T9SS_PorP_fam"/>
    <property type="match status" value="1"/>
</dbReference>
<reference evidence="2" key="1">
    <citation type="journal article" date="2019" name="Int. J. Syst. Evol. Microbiol.">
        <title>The Global Catalogue of Microorganisms (GCM) 10K type strain sequencing project: providing services to taxonomists for standard genome sequencing and annotation.</title>
        <authorList>
            <consortium name="The Broad Institute Genomics Platform"/>
            <consortium name="The Broad Institute Genome Sequencing Center for Infectious Disease"/>
            <person name="Wu L."/>
            <person name="Ma J."/>
        </authorList>
    </citation>
    <scope>NUCLEOTIDE SEQUENCE [LARGE SCALE GENOMIC DNA]</scope>
    <source>
        <strain evidence="2">CGMCC 1.10832</strain>
    </source>
</reference>
<accession>A0ABQ1N7J3</accession>
<protein>
    <recommendedName>
        <fullName evidence="3">Type IX secretion system membrane protein PorP/SprF</fullName>
    </recommendedName>
</protein>
<dbReference type="EMBL" id="BMEC01000027">
    <property type="protein sequence ID" value="GGC56171.1"/>
    <property type="molecule type" value="Genomic_DNA"/>
</dbReference>